<evidence type="ECO:0000313" key="1">
    <source>
        <dbReference type="EMBL" id="QNT69099.1"/>
    </source>
</evidence>
<proteinExistence type="predicted"/>
<dbReference type="Pfam" id="PF06262">
    <property type="entry name" value="Zincin_1"/>
    <property type="match status" value="1"/>
</dbReference>
<keyword evidence="2" id="KW-1185">Reference proteome</keyword>
<dbReference type="SUPFAM" id="SSF55486">
    <property type="entry name" value="Metalloproteases ('zincins'), catalytic domain"/>
    <property type="match status" value="1"/>
</dbReference>
<accession>A0A7H1N063</accession>
<dbReference type="Proteomes" id="UP000516369">
    <property type="component" value="Chromosome"/>
</dbReference>
<dbReference type="AlphaFoldDB" id="A0A7H1N063"/>
<organism evidence="1 2">
    <name type="scientific">Defluviicoccus vanus</name>
    <dbReference type="NCBI Taxonomy" id="111831"/>
    <lineage>
        <taxon>Bacteria</taxon>
        <taxon>Pseudomonadati</taxon>
        <taxon>Pseudomonadota</taxon>
        <taxon>Alphaproteobacteria</taxon>
        <taxon>Rhodospirillales</taxon>
        <taxon>Rhodospirillaceae</taxon>
        <taxon>Defluviicoccus</taxon>
    </lineage>
</organism>
<name>A0A7H1N063_9PROT</name>
<gene>
    <name evidence="1" type="ORF">HQ394_06710</name>
</gene>
<protein>
    <submittedName>
        <fullName evidence="1">Metallopeptidase family protein</fullName>
    </submittedName>
</protein>
<dbReference type="InterPro" id="IPR010428">
    <property type="entry name" value="Zincin_1"/>
</dbReference>
<sequence>MAYASEEPPSLDDIADLANRAVAKLPEPVRSHLAAVVIRVEEFCDEETEAALDLETAFDLLGLYRGVALHRKSGWDVPHDVDLIVLYRRPILDYWCETGEPLSRIVRHVLWHEVGHHLGFSDEDMERIEAEE</sequence>
<dbReference type="Gene3D" id="3.30.2010.20">
    <property type="match status" value="1"/>
</dbReference>
<reference evidence="1 2" key="1">
    <citation type="submission" date="2020-05" db="EMBL/GenBank/DDBJ databases">
        <title>Complete closed genome sequence of Defluviicoccus vanus.</title>
        <authorList>
            <person name="Bessarab I."/>
            <person name="Arumugam K."/>
            <person name="Maszenan A.M."/>
            <person name="Seviour R.J."/>
            <person name="Williams R.B."/>
        </authorList>
    </citation>
    <scope>NUCLEOTIDE SEQUENCE [LARGE SCALE GENOMIC DNA]</scope>
    <source>
        <strain evidence="1 2">Ben 114</strain>
    </source>
</reference>
<dbReference type="EMBL" id="CP053923">
    <property type="protein sequence ID" value="QNT69099.1"/>
    <property type="molecule type" value="Genomic_DNA"/>
</dbReference>
<dbReference type="KEGG" id="dvn:HQ394_06710"/>
<dbReference type="InterPro" id="IPR038555">
    <property type="entry name" value="Zincin_1_sf"/>
</dbReference>
<dbReference type="CDD" id="cd12952">
    <property type="entry name" value="MMP_ACEL2062"/>
    <property type="match status" value="1"/>
</dbReference>
<evidence type="ECO:0000313" key="2">
    <source>
        <dbReference type="Proteomes" id="UP000516369"/>
    </source>
</evidence>
<dbReference type="RefSeq" id="WP_190262613.1">
    <property type="nucleotide sequence ID" value="NZ_CP053923.1"/>
</dbReference>